<protein>
    <submittedName>
        <fullName evidence="3">Uncharacterized protein</fullName>
    </submittedName>
</protein>
<evidence type="ECO:0000256" key="2">
    <source>
        <dbReference type="SAM" id="SignalP"/>
    </source>
</evidence>
<accession>A0A7Y7PMN1</accession>
<reference evidence="3 4" key="1">
    <citation type="submission" date="2020-05" db="EMBL/GenBank/DDBJ databases">
        <title>Hymenobacter terrestris sp. nov. and Hymenobacter lapidiphilus sp. nov., isolated from regoliths in Antarctica.</title>
        <authorList>
            <person name="Sedlacek I."/>
            <person name="Pantucek R."/>
            <person name="Zeman M."/>
            <person name="Holochova P."/>
            <person name="Kralova S."/>
            <person name="Stankova E."/>
            <person name="Sedo O."/>
            <person name="Micenkova L."/>
            <person name="Svec P."/>
            <person name="Gupta V."/>
            <person name="Sood U."/>
            <person name="Korpole U.S."/>
            <person name="Lal R."/>
        </authorList>
    </citation>
    <scope>NUCLEOTIDE SEQUENCE [LARGE SCALE GENOMIC DNA]</scope>
    <source>
        <strain evidence="3 4">P5342</strain>
    </source>
</reference>
<feature type="chain" id="PRO_5031202926" evidence="2">
    <location>
        <begin position="19"/>
        <end position="92"/>
    </location>
</feature>
<keyword evidence="4" id="KW-1185">Reference proteome</keyword>
<comment type="caution">
    <text evidence="3">The sequence shown here is derived from an EMBL/GenBank/DDBJ whole genome shotgun (WGS) entry which is preliminary data.</text>
</comment>
<feature type="region of interest" description="Disordered" evidence="1">
    <location>
        <begin position="47"/>
        <end position="92"/>
    </location>
</feature>
<evidence type="ECO:0000313" key="4">
    <source>
        <dbReference type="Proteomes" id="UP000565521"/>
    </source>
</evidence>
<dbReference type="Proteomes" id="UP000565521">
    <property type="component" value="Unassembled WGS sequence"/>
</dbReference>
<name>A0A7Y7PMN1_9BACT</name>
<dbReference type="RefSeq" id="WP_176907506.1">
    <property type="nucleotide sequence ID" value="NZ_JABKAU010000007.1"/>
</dbReference>
<dbReference type="EMBL" id="JABKAU010000007">
    <property type="protein sequence ID" value="NVO30618.1"/>
    <property type="molecule type" value="Genomic_DNA"/>
</dbReference>
<gene>
    <name evidence="3" type="ORF">HW554_05330</name>
</gene>
<dbReference type="AlphaFoldDB" id="A0A7Y7PMN1"/>
<evidence type="ECO:0000256" key="1">
    <source>
        <dbReference type="SAM" id="MobiDB-lite"/>
    </source>
</evidence>
<proteinExistence type="predicted"/>
<sequence length="92" mass="9962">MLRYLTLTALLAGGTALAATAQTTKVETHLAPSDTTKRVEGIYVAPGMTGAPKQQVMTDYDNQPLKRARPRKSKSSTLTPDEPRRPTATPPR</sequence>
<evidence type="ECO:0000313" key="3">
    <source>
        <dbReference type="EMBL" id="NVO30618.1"/>
    </source>
</evidence>
<organism evidence="3 4">
    <name type="scientific">Hymenobacter lapidiphilus</name>
    <dbReference type="NCBI Taxonomy" id="2608003"/>
    <lineage>
        <taxon>Bacteria</taxon>
        <taxon>Pseudomonadati</taxon>
        <taxon>Bacteroidota</taxon>
        <taxon>Cytophagia</taxon>
        <taxon>Cytophagales</taxon>
        <taxon>Hymenobacteraceae</taxon>
        <taxon>Hymenobacter</taxon>
    </lineage>
</organism>
<keyword evidence="2" id="KW-0732">Signal</keyword>
<feature type="signal peptide" evidence="2">
    <location>
        <begin position="1"/>
        <end position="18"/>
    </location>
</feature>